<sequence length="303" mass="31448">MVRRSVLFSPGDRPAMLRKAAETDADVICFDLEDAVSPGHKAAARRAVREVLADPAFDPDAEVCVRLTASEPLVDLDAIVGAVGGERTGGERASGERTSGDDASDIRLDSVMLPKVESAGRVDEIGAALADRGLDPAVLALVETAAGVVNAASIAAADATSALVFGAEDLAADVGAMRTAEGTEMIYARQRVVIAAAAADVQAIDTVHPDFEDEDGLAAAAETAAGFGYDGKIAIHPAQVSIINDAFTPDADRIAWAERVLAAGEDAANEERGAFEVDGEMIDAPLLEQAERVIERARDSGIR</sequence>
<keyword evidence="5" id="KW-0456">Lyase</keyword>
<dbReference type="InterPro" id="IPR011206">
    <property type="entry name" value="Citrate_lyase_beta/mcl1/mcl2"/>
</dbReference>
<dbReference type="GO" id="GO:0016829">
    <property type="term" value="F:lyase activity"/>
    <property type="evidence" value="ECO:0007669"/>
    <property type="project" value="UniProtKB-KW"/>
</dbReference>
<keyword evidence="3" id="KW-0460">Magnesium</keyword>
<keyword evidence="6" id="KW-1185">Reference proteome</keyword>
<evidence type="ECO:0000256" key="3">
    <source>
        <dbReference type="ARBA" id="ARBA00022842"/>
    </source>
</evidence>
<dbReference type="Proteomes" id="UP001596296">
    <property type="component" value="Unassembled WGS sequence"/>
</dbReference>
<dbReference type="PANTHER" id="PTHR32308">
    <property type="entry name" value="LYASE BETA SUBUNIT, PUTATIVE (AFU_ORTHOLOGUE AFUA_4G13030)-RELATED"/>
    <property type="match status" value="1"/>
</dbReference>
<dbReference type="AlphaFoldDB" id="A0ABD5UWF6"/>
<dbReference type="PIRSF" id="PIRSF015582">
    <property type="entry name" value="Cit_lyase_B"/>
    <property type="match status" value="1"/>
</dbReference>
<name>A0ABD5UWF6_9EURY</name>
<dbReference type="InterPro" id="IPR015813">
    <property type="entry name" value="Pyrv/PenolPyrv_kinase-like_dom"/>
</dbReference>
<dbReference type="Pfam" id="PF03328">
    <property type="entry name" value="HpcH_HpaI"/>
    <property type="match status" value="2"/>
</dbReference>
<dbReference type="InterPro" id="IPR040442">
    <property type="entry name" value="Pyrv_kinase-like_dom_sf"/>
</dbReference>
<dbReference type="EMBL" id="JBHSXL010000009">
    <property type="protein sequence ID" value="MFC6893418.1"/>
    <property type="molecule type" value="Genomic_DNA"/>
</dbReference>
<dbReference type="Gene3D" id="3.20.20.60">
    <property type="entry name" value="Phosphoenolpyruvate-binding domains"/>
    <property type="match status" value="1"/>
</dbReference>
<dbReference type="GO" id="GO:0046872">
    <property type="term" value="F:metal ion binding"/>
    <property type="evidence" value="ECO:0007669"/>
    <property type="project" value="UniProtKB-KW"/>
</dbReference>
<keyword evidence="2" id="KW-0479">Metal-binding</keyword>
<accession>A0ABD5UWF6</accession>
<evidence type="ECO:0000313" key="5">
    <source>
        <dbReference type="EMBL" id="MFC6893418.1"/>
    </source>
</evidence>
<comment type="cofactor">
    <cofactor evidence="1">
        <name>Mg(2+)</name>
        <dbReference type="ChEBI" id="CHEBI:18420"/>
    </cofactor>
</comment>
<comment type="caution">
    <text evidence="5">The sequence shown here is derived from an EMBL/GenBank/DDBJ whole genome shotgun (WGS) entry which is preliminary data.</text>
</comment>
<dbReference type="InterPro" id="IPR005000">
    <property type="entry name" value="Aldolase/citrate-lyase_domain"/>
</dbReference>
<feature type="domain" description="HpcH/HpaI aldolase/citrate lyase" evidence="4">
    <location>
        <begin position="4"/>
        <end position="72"/>
    </location>
</feature>
<dbReference type="SUPFAM" id="SSF51621">
    <property type="entry name" value="Phosphoenolpyruvate/pyruvate domain"/>
    <property type="match status" value="1"/>
</dbReference>
<protein>
    <submittedName>
        <fullName evidence="5">HpcH/HpaI aldolase/citrate lyase family protein</fullName>
    </submittedName>
</protein>
<reference evidence="5 6" key="1">
    <citation type="journal article" date="2019" name="Int. J. Syst. Evol. Microbiol.">
        <title>The Global Catalogue of Microorganisms (GCM) 10K type strain sequencing project: providing services to taxonomists for standard genome sequencing and annotation.</title>
        <authorList>
            <consortium name="The Broad Institute Genomics Platform"/>
            <consortium name="The Broad Institute Genome Sequencing Center for Infectious Disease"/>
            <person name="Wu L."/>
            <person name="Ma J."/>
        </authorList>
    </citation>
    <scope>NUCLEOTIDE SEQUENCE [LARGE SCALE GENOMIC DNA]</scope>
    <source>
        <strain evidence="5 6">SKJ47</strain>
    </source>
</reference>
<dbReference type="PANTHER" id="PTHR32308:SF0">
    <property type="entry name" value="HPCH_HPAI ALDOLASE_CITRATE LYASE DOMAIN-CONTAINING PROTEIN"/>
    <property type="match status" value="1"/>
</dbReference>
<feature type="domain" description="HpcH/HpaI aldolase/citrate lyase" evidence="4">
    <location>
        <begin position="101"/>
        <end position="237"/>
    </location>
</feature>
<evidence type="ECO:0000259" key="4">
    <source>
        <dbReference type="Pfam" id="PF03328"/>
    </source>
</evidence>
<evidence type="ECO:0000256" key="1">
    <source>
        <dbReference type="ARBA" id="ARBA00001946"/>
    </source>
</evidence>
<organism evidence="5 6">
    <name type="scientific">Halopenitus salinus</name>
    <dbReference type="NCBI Taxonomy" id="1198295"/>
    <lineage>
        <taxon>Archaea</taxon>
        <taxon>Methanobacteriati</taxon>
        <taxon>Methanobacteriota</taxon>
        <taxon>Stenosarchaea group</taxon>
        <taxon>Halobacteria</taxon>
        <taxon>Halobacteriales</taxon>
        <taxon>Haloferacaceae</taxon>
        <taxon>Halopenitus</taxon>
    </lineage>
</organism>
<evidence type="ECO:0000313" key="6">
    <source>
        <dbReference type="Proteomes" id="UP001596296"/>
    </source>
</evidence>
<dbReference type="RefSeq" id="WP_379745092.1">
    <property type="nucleotide sequence ID" value="NZ_JBHSVN010000001.1"/>
</dbReference>
<evidence type="ECO:0000256" key="2">
    <source>
        <dbReference type="ARBA" id="ARBA00022723"/>
    </source>
</evidence>
<proteinExistence type="predicted"/>
<gene>
    <name evidence="5" type="ORF">ACFQE9_12500</name>
</gene>